<proteinExistence type="predicted"/>
<sequence length="432" mass="47650">MAHAESTDPAHALSWCCDDYRPRSLQQFHLVLWLALQLVGLLCQASLLSEISANLAAFEATLAEHCASARLGRGGFCLGPRWNVSLSSVLHFSPVRGQDKDDFDVVLPEAQAFGPFRVASVPPTFLLGVEPLPPNAGARWRAQVVPGQWSPPPLPPMEREGEYFHVVKGTRSMSGVPWSGSVSVLAGTSGEAQVRVTAVDPHIEHLEEIHQQRQCSFEQSWENFSFRHNGQHHMVLARTQFAMRLFLAASCIVVAVMLSRATCSMGGTNGALLRRVIVLKCLAQDFPQQICIVAYMYGWYATNGLRCQMCLFHPLHCGQESPLHWTNLLACAATALSAASSQLLIKAKAKTARPAWDDGHDEDCVAGVFRFALVCLSVLPFLTAIYLSPMWFHYDHIVLVMFVTALPCVSGWLMLCCGWLLVVFKDGFDESL</sequence>
<name>A0A7S2LKH3_9DINO</name>
<accession>A0A7S2LKH3</accession>
<feature type="transmembrane region" description="Helical" evidence="1">
    <location>
        <begin position="325"/>
        <end position="345"/>
    </location>
</feature>
<evidence type="ECO:0000256" key="1">
    <source>
        <dbReference type="SAM" id="Phobius"/>
    </source>
</evidence>
<gene>
    <name evidence="2" type="ORF">BRAN1462_LOCUS40436</name>
</gene>
<evidence type="ECO:0000313" key="2">
    <source>
        <dbReference type="EMBL" id="CAD9608586.1"/>
    </source>
</evidence>
<dbReference type="AlphaFoldDB" id="A0A7S2LKH3"/>
<keyword evidence="1" id="KW-1133">Transmembrane helix</keyword>
<feature type="transmembrane region" description="Helical" evidence="1">
    <location>
        <begin position="241"/>
        <end position="259"/>
    </location>
</feature>
<protein>
    <submittedName>
        <fullName evidence="2">Uncharacterized protein</fullName>
    </submittedName>
</protein>
<feature type="transmembrane region" description="Helical" evidence="1">
    <location>
        <begin position="365"/>
        <end position="387"/>
    </location>
</feature>
<feature type="transmembrane region" description="Helical" evidence="1">
    <location>
        <begin position="399"/>
        <end position="424"/>
    </location>
</feature>
<reference evidence="2" key="1">
    <citation type="submission" date="2021-01" db="EMBL/GenBank/DDBJ databases">
        <authorList>
            <person name="Corre E."/>
            <person name="Pelletier E."/>
            <person name="Niang G."/>
            <person name="Scheremetjew M."/>
            <person name="Finn R."/>
            <person name="Kale V."/>
            <person name="Holt S."/>
            <person name="Cochrane G."/>
            <person name="Meng A."/>
            <person name="Brown T."/>
            <person name="Cohen L."/>
        </authorList>
    </citation>
    <scope>NUCLEOTIDE SEQUENCE</scope>
    <source>
        <strain evidence="2">RCC3387</strain>
    </source>
</reference>
<keyword evidence="1" id="KW-0472">Membrane</keyword>
<keyword evidence="1" id="KW-0812">Transmembrane</keyword>
<organism evidence="2">
    <name type="scientific">Zooxanthella nutricula</name>
    <dbReference type="NCBI Taxonomy" id="1333877"/>
    <lineage>
        <taxon>Eukaryota</taxon>
        <taxon>Sar</taxon>
        <taxon>Alveolata</taxon>
        <taxon>Dinophyceae</taxon>
        <taxon>Peridiniales</taxon>
        <taxon>Peridiniales incertae sedis</taxon>
        <taxon>Zooxanthella</taxon>
    </lineage>
</organism>
<dbReference type="EMBL" id="HBGW01063413">
    <property type="protein sequence ID" value="CAD9608586.1"/>
    <property type="molecule type" value="Transcribed_RNA"/>
</dbReference>